<dbReference type="Proteomes" id="UP001161247">
    <property type="component" value="Chromosome 1"/>
</dbReference>
<evidence type="ECO:0000313" key="4">
    <source>
        <dbReference type="Proteomes" id="UP001161247"/>
    </source>
</evidence>
<dbReference type="Gene3D" id="1.20.1280.50">
    <property type="match status" value="1"/>
</dbReference>
<evidence type="ECO:0000259" key="1">
    <source>
        <dbReference type="Pfam" id="PF00646"/>
    </source>
</evidence>
<sequence length="365" mass="41476">MDESAEHHDLLKKSKLSGDEPEFCQFTDDLISNLPDAILCHILSFLATKEAAATSVLSSKWTNLFLLIPNPELDFDDSSLQRHPKGRINPVNEIYFPVHDSEPEEVKESSFIDFVGGVLKRFLQNSSTISEFKLRCQKRYADKCIISWLRSAVMLKVQTVYLCAPIRNSRKVMNCLNGCTSLVELYLVQKGFKISKNPGLKIPSPKKLKLDHIVFSNDESAEQLFRGCPVLENLVLRFCDLLNVRNFRVGIPSLKTLTIVCCHILCDLKIIIDAPKLEILFYQGSLVESFSFTNKLDHIVSLSLHLVVIKDSQGVDEELYDWFYGVVKLPRLINPCSGVKVLNLGEFTIEVRFIGFLPCSNFFFF</sequence>
<dbReference type="PANTHER" id="PTHR31293">
    <property type="entry name" value="RNI-LIKE SUPERFAMILY PROTEIN"/>
    <property type="match status" value="1"/>
</dbReference>
<keyword evidence="4" id="KW-1185">Reference proteome</keyword>
<dbReference type="InterPro" id="IPR055294">
    <property type="entry name" value="FBL60-like"/>
</dbReference>
<dbReference type="InterPro" id="IPR036047">
    <property type="entry name" value="F-box-like_dom_sf"/>
</dbReference>
<dbReference type="SUPFAM" id="SSF52047">
    <property type="entry name" value="RNI-like"/>
    <property type="match status" value="1"/>
</dbReference>
<organism evidence="3 4">
    <name type="scientific">Oldenlandia corymbosa var. corymbosa</name>
    <dbReference type="NCBI Taxonomy" id="529605"/>
    <lineage>
        <taxon>Eukaryota</taxon>
        <taxon>Viridiplantae</taxon>
        <taxon>Streptophyta</taxon>
        <taxon>Embryophyta</taxon>
        <taxon>Tracheophyta</taxon>
        <taxon>Spermatophyta</taxon>
        <taxon>Magnoliopsida</taxon>
        <taxon>eudicotyledons</taxon>
        <taxon>Gunneridae</taxon>
        <taxon>Pentapetalae</taxon>
        <taxon>asterids</taxon>
        <taxon>lamiids</taxon>
        <taxon>Gentianales</taxon>
        <taxon>Rubiaceae</taxon>
        <taxon>Rubioideae</taxon>
        <taxon>Spermacoceae</taxon>
        <taxon>Hedyotis-Oldenlandia complex</taxon>
        <taxon>Oldenlandia</taxon>
    </lineage>
</organism>
<evidence type="ECO:0000313" key="3">
    <source>
        <dbReference type="EMBL" id="CAI9088466.1"/>
    </source>
</evidence>
<dbReference type="EMBL" id="OX459118">
    <property type="protein sequence ID" value="CAI9088466.1"/>
    <property type="molecule type" value="Genomic_DNA"/>
</dbReference>
<dbReference type="PANTHER" id="PTHR31293:SF12">
    <property type="entry name" value="RNI-LIKE SUPERFAMILY PROTEIN"/>
    <property type="match status" value="1"/>
</dbReference>
<dbReference type="Pfam" id="PF24758">
    <property type="entry name" value="LRR_At5g56370"/>
    <property type="match status" value="1"/>
</dbReference>
<feature type="domain" description="F-box" evidence="1">
    <location>
        <begin position="31"/>
        <end position="64"/>
    </location>
</feature>
<dbReference type="Pfam" id="PF00646">
    <property type="entry name" value="F-box"/>
    <property type="match status" value="1"/>
</dbReference>
<gene>
    <name evidence="3" type="ORF">OLC1_LOCUS1039</name>
</gene>
<name>A0AAV1BYP2_OLDCO</name>
<dbReference type="InterPro" id="IPR032675">
    <property type="entry name" value="LRR_dom_sf"/>
</dbReference>
<accession>A0AAV1BYP2</accession>
<dbReference type="InterPro" id="IPR055411">
    <property type="entry name" value="LRR_FXL15/At3g58940/PEG3-like"/>
</dbReference>
<dbReference type="InterPro" id="IPR053781">
    <property type="entry name" value="F-box_AtFBL13-like"/>
</dbReference>
<dbReference type="AlphaFoldDB" id="A0AAV1BYP2"/>
<dbReference type="InterPro" id="IPR001810">
    <property type="entry name" value="F-box_dom"/>
</dbReference>
<dbReference type="CDD" id="cd22160">
    <property type="entry name" value="F-box_AtFBL13-like"/>
    <property type="match status" value="1"/>
</dbReference>
<protein>
    <submittedName>
        <fullName evidence="3">OLC1v1022800C1</fullName>
    </submittedName>
</protein>
<dbReference type="Gene3D" id="3.80.10.10">
    <property type="entry name" value="Ribonuclease Inhibitor"/>
    <property type="match status" value="1"/>
</dbReference>
<proteinExistence type="predicted"/>
<evidence type="ECO:0000259" key="2">
    <source>
        <dbReference type="Pfam" id="PF24758"/>
    </source>
</evidence>
<dbReference type="SUPFAM" id="SSF81383">
    <property type="entry name" value="F-box domain"/>
    <property type="match status" value="1"/>
</dbReference>
<feature type="domain" description="F-box/LRR-repeat protein 15/At3g58940/PEG3-like LRR" evidence="2">
    <location>
        <begin position="147"/>
        <end position="289"/>
    </location>
</feature>
<reference evidence="3" key="1">
    <citation type="submission" date="2023-03" db="EMBL/GenBank/DDBJ databases">
        <authorList>
            <person name="Julca I."/>
        </authorList>
    </citation>
    <scope>NUCLEOTIDE SEQUENCE</scope>
</reference>